<dbReference type="InterPro" id="IPR014044">
    <property type="entry name" value="CAP_dom"/>
</dbReference>
<proteinExistence type="predicted"/>
<accession>A0A9Q4C2J4</accession>
<keyword evidence="4" id="KW-1185">Reference proteome</keyword>
<keyword evidence="1" id="KW-0812">Transmembrane</keyword>
<dbReference type="CDD" id="cd05379">
    <property type="entry name" value="CAP_bacterial"/>
    <property type="match status" value="1"/>
</dbReference>
<dbReference type="AlphaFoldDB" id="A0A9Q4C2J4"/>
<dbReference type="Gene3D" id="3.40.33.10">
    <property type="entry name" value="CAP"/>
    <property type="match status" value="1"/>
</dbReference>
<dbReference type="Proteomes" id="UP001149411">
    <property type="component" value="Unassembled WGS sequence"/>
</dbReference>
<gene>
    <name evidence="3" type="ORF">EGH25_02000</name>
</gene>
<dbReference type="RefSeq" id="WP_266085802.1">
    <property type="nucleotide sequence ID" value="NZ_RKLV01000002.1"/>
</dbReference>
<dbReference type="PANTHER" id="PTHR31157:SF1">
    <property type="entry name" value="SCP DOMAIN-CONTAINING PROTEIN"/>
    <property type="match status" value="1"/>
</dbReference>
<dbReference type="Pfam" id="PF00188">
    <property type="entry name" value="CAP"/>
    <property type="match status" value="1"/>
</dbReference>
<evidence type="ECO:0000313" key="3">
    <source>
        <dbReference type="EMBL" id="MCX2818128.1"/>
    </source>
</evidence>
<feature type="transmembrane region" description="Helical" evidence="1">
    <location>
        <begin position="7"/>
        <end position="29"/>
    </location>
</feature>
<dbReference type="InterPro" id="IPR035940">
    <property type="entry name" value="CAP_sf"/>
</dbReference>
<keyword evidence="1" id="KW-1133">Transmembrane helix</keyword>
<dbReference type="EMBL" id="RKLV01000002">
    <property type="protein sequence ID" value="MCX2818128.1"/>
    <property type="molecule type" value="Genomic_DNA"/>
</dbReference>
<reference evidence="3" key="1">
    <citation type="submission" date="2022-09" db="EMBL/GenBank/DDBJ databases">
        <title>Haloadaptaus new haloarchaeum isolated from saline soil.</title>
        <authorList>
            <person name="Duran-Viseras A."/>
            <person name="Sanchez-Porro C."/>
            <person name="Ventosa A."/>
        </authorList>
    </citation>
    <scope>NUCLEOTIDE SEQUENCE</scope>
    <source>
        <strain evidence="3">F3-133</strain>
    </source>
</reference>
<evidence type="ECO:0000256" key="1">
    <source>
        <dbReference type="SAM" id="Phobius"/>
    </source>
</evidence>
<keyword evidence="1" id="KW-0472">Membrane</keyword>
<sequence length="194" mass="20802">MGLTDEFVPGATTVALLVALAGVVGYVAVTSPGSLGNDGLNETEVERIVVEETNALRAENGLTRAETNASLGASAGAHASRMERGGFVAHKTPDSIPYDRYGWCADRGGYFGENVASTWYGRNIVYDEADVPTLHLSTEREVAEHLVRQWNDSAGHRGTMLNEEWTMVGVGIDVSERNEVFAVQAFCSGPLVPE</sequence>
<dbReference type="SUPFAM" id="SSF55797">
    <property type="entry name" value="PR-1-like"/>
    <property type="match status" value="1"/>
</dbReference>
<name>A0A9Q4C2J4_9EURY</name>
<evidence type="ECO:0000313" key="4">
    <source>
        <dbReference type="Proteomes" id="UP001149411"/>
    </source>
</evidence>
<dbReference type="PANTHER" id="PTHR31157">
    <property type="entry name" value="SCP DOMAIN-CONTAINING PROTEIN"/>
    <property type="match status" value="1"/>
</dbReference>
<protein>
    <submittedName>
        <fullName evidence="3">CAP domain-containing protein</fullName>
    </submittedName>
</protein>
<evidence type="ECO:0000259" key="2">
    <source>
        <dbReference type="Pfam" id="PF00188"/>
    </source>
</evidence>
<organism evidence="3 4">
    <name type="scientific">Halorutilus salinus</name>
    <dbReference type="NCBI Taxonomy" id="2487751"/>
    <lineage>
        <taxon>Archaea</taxon>
        <taxon>Methanobacteriati</taxon>
        <taxon>Methanobacteriota</taxon>
        <taxon>Stenosarchaea group</taxon>
        <taxon>Halobacteria</taxon>
        <taxon>Halorutilales</taxon>
        <taxon>Halorutilaceae</taxon>
        <taxon>Halorutilus</taxon>
    </lineage>
</organism>
<comment type="caution">
    <text evidence="3">The sequence shown here is derived from an EMBL/GenBank/DDBJ whole genome shotgun (WGS) entry which is preliminary data.</text>
</comment>
<feature type="domain" description="SCP" evidence="2">
    <location>
        <begin position="51"/>
        <end position="186"/>
    </location>
</feature>